<reference evidence="1" key="1">
    <citation type="submission" date="2023-11" db="EMBL/GenBank/DDBJ databases">
        <title>Genome assemblies of two species of porcelain crab, Petrolisthes cinctipes and Petrolisthes manimaculis (Anomura: Porcellanidae).</title>
        <authorList>
            <person name="Angst P."/>
        </authorList>
    </citation>
    <scope>NUCLEOTIDE SEQUENCE</scope>
    <source>
        <strain evidence="1">PB745_02</strain>
        <tissue evidence="1">Gill</tissue>
    </source>
</reference>
<accession>A0AAE1NJX3</accession>
<dbReference type="Proteomes" id="UP001292094">
    <property type="component" value="Unassembled WGS sequence"/>
</dbReference>
<organism evidence="1 2">
    <name type="scientific">Petrolisthes manimaculis</name>
    <dbReference type="NCBI Taxonomy" id="1843537"/>
    <lineage>
        <taxon>Eukaryota</taxon>
        <taxon>Metazoa</taxon>
        <taxon>Ecdysozoa</taxon>
        <taxon>Arthropoda</taxon>
        <taxon>Crustacea</taxon>
        <taxon>Multicrustacea</taxon>
        <taxon>Malacostraca</taxon>
        <taxon>Eumalacostraca</taxon>
        <taxon>Eucarida</taxon>
        <taxon>Decapoda</taxon>
        <taxon>Pleocyemata</taxon>
        <taxon>Anomura</taxon>
        <taxon>Galatheoidea</taxon>
        <taxon>Porcellanidae</taxon>
        <taxon>Petrolisthes</taxon>
    </lineage>
</organism>
<evidence type="ECO:0000313" key="1">
    <source>
        <dbReference type="EMBL" id="KAK4290545.1"/>
    </source>
</evidence>
<name>A0AAE1NJX3_9EUCA</name>
<protein>
    <submittedName>
        <fullName evidence="1">Uncharacterized protein</fullName>
    </submittedName>
</protein>
<proteinExistence type="predicted"/>
<dbReference type="AlphaFoldDB" id="A0AAE1NJX3"/>
<comment type="caution">
    <text evidence="1">The sequence shown here is derived from an EMBL/GenBank/DDBJ whole genome shotgun (WGS) entry which is preliminary data.</text>
</comment>
<keyword evidence="2" id="KW-1185">Reference proteome</keyword>
<dbReference type="EMBL" id="JAWZYT010005443">
    <property type="protein sequence ID" value="KAK4290545.1"/>
    <property type="molecule type" value="Genomic_DNA"/>
</dbReference>
<sequence>MDNLSACVPNKSVAGCLPPGGGRVSSSWWWLVVRDAWLFIFVYWTPEKPTSSIRAVYRGEWSVGRTT</sequence>
<evidence type="ECO:0000313" key="2">
    <source>
        <dbReference type="Proteomes" id="UP001292094"/>
    </source>
</evidence>
<gene>
    <name evidence="1" type="ORF">Pmani_036562</name>
</gene>